<dbReference type="SUPFAM" id="SSF52172">
    <property type="entry name" value="CheY-like"/>
    <property type="match status" value="1"/>
</dbReference>
<feature type="domain" description="Response regulatory" evidence="4">
    <location>
        <begin position="66"/>
        <end position="182"/>
    </location>
</feature>
<dbReference type="InterPro" id="IPR011006">
    <property type="entry name" value="CheY-like_superfamily"/>
</dbReference>
<dbReference type="PANTHER" id="PTHR44591:SF3">
    <property type="entry name" value="RESPONSE REGULATORY DOMAIN-CONTAINING PROTEIN"/>
    <property type="match status" value="1"/>
</dbReference>
<keyword evidence="1 2" id="KW-0597">Phosphoprotein</keyword>
<evidence type="ECO:0000313" key="5">
    <source>
        <dbReference type="EMBL" id="MCS0583220.1"/>
    </source>
</evidence>
<dbReference type="InterPro" id="IPR001789">
    <property type="entry name" value="Sig_transdc_resp-reg_receiver"/>
</dbReference>
<evidence type="ECO:0000256" key="2">
    <source>
        <dbReference type="PROSITE-ProRule" id="PRU00169"/>
    </source>
</evidence>
<dbReference type="SMART" id="SM00448">
    <property type="entry name" value="REC"/>
    <property type="match status" value="1"/>
</dbReference>
<dbReference type="Gene3D" id="3.40.50.2300">
    <property type="match status" value="1"/>
</dbReference>
<name>A0ABT1ZTH5_9BURK</name>
<dbReference type="RefSeq" id="WP_258817815.1">
    <property type="nucleotide sequence ID" value="NZ_JANUGW010000012.1"/>
</dbReference>
<evidence type="ECO:0000256" key="3">
    <source>
        <dbReference type="SAM" id="MobiDB-lite"/>
    </source>
</evidence>
<proteinExistence type="predicted"/>
<comment type="caution">
    <text evidence="5">The sequence shown here is derived from an EMBL/GenBank/DDBJ whole genome shotgun (WGS) entry which is preliminary data.</text>
</comment>
<protein>
    <submittedName>
        <fullName evidence="5">Response regulator</fullName>
    </submittedName>
</protein>
<dbReference type="PANTHER" id="PTHR44591">
    <property type="entry name" value="STRESS RESPONSE REGULATOR PROTEIN 1"/>
    <property type="match status" value="1"/>
</dbReference>
<reference evidence="5 6" key="1">
    <citation type="submission" date="2022-08" db="EMBL/GenBank/DDBJ databases">
        <title>Reclassification of Massilia species as members of the genera Telluria, Duganella, Pseudoduganella, Mokoshia gen. nov. and Zemynaea gen. nov. using orthogonal and non-orthogonal genome-based approaches.</title>
        <authorList>
            <person name="Bowman J.P."/>
        </authorList>
    </citation>
    <scope>NUCLEOTIDE SEQUENCE [LARGE SCALE GENOMIC DNA]</scope>
    <source>
        <strain evidence="5 6">JCM 31316</strain>
    </source>
</reference>
<dbReference type="PROSITE" id="PS50110">
    <property type="entry name" value="RESPONSE_REGULATORY"/>
    <property type="match status" value="1"/>
</dbReference>
<keyword evidence="6" id="KW-1185">Reference proteome</keyword>
<dbReference type="CDD" id="cd17580">
    <property type="entry name" value="REC_2_DhkD-like"/>
    <property type="match status" value="1"/>
</dbReference>
<evidence type="ECO:0000259" key="4">
    <source>
        <dbReference type="PROSITE" id="PS50110"/>
    </source>
</evidence>
<gene>
    <name evidence="5" type="ORF">NX784_16640</name>
</gene>
<dbReference type="EMBL" id="JANUGW010000012">
    <property type="protein sequence ID" value="MCS0583220.1"/>
    <property type="molecule type" value="Genomic_DNA"/>
</dbReference>
<dbReference type="InterPro" id="IPR050595">
    <property type="entry name" value="Bact_response_regulator"/>
</dbReference>
<feature type="region of interest" description="Disordered" evidence="3">
    <location>
        <begin position="21"/>
        <end position="60"/>
    </location>
</feature>
<dbReference type="Proteomes" id="UP001204151">
    <property type="component" value="Unassembled WGS sequence"/>
</dbReference>
<dbReference type="Pfam" id="PF00072">
    <property type="entry name" value="Response_reg"/>
    <property type="match status" value="1"/>
</dbReference>
<evidence type="ECO:0000256" key="1">
    <source>
        <dbReference type="ARBA" id="ARBA00022553"/>
    </source>
</evidence>
<feature type="modified residue" description="4-aspartylphosphate" evidence="2">
    <location>
        <position position="115"/>
    </location>
</feature>
<accession>A0ABT1ZTH5</accession>
<evidence type="ECO:0000313" key="6">
    <source>
        <dbReference type="Proteomes" id="UP001204151"/>
    </source>
</evidence>
<organism evidence="5 6">
    <name type="scientific">Massilia pinisoli</name>
    <dbReference type="NCBI Taxonomy" id="1772194"/>
    <lineage>
        <taxon>Bacteria</taxon>
        <taxon>Pseudomonadati</taxon>
        <taxon>Pseudomonadota</taxon>
        <taxon>Betaproteobacteria</taxon>
        <taxon>Burkholderiales</taxon>
        <taxon>Oxalobacteraceae</taxon>
        <taxon>Telluria group</taxon>
        <taxon>Massilia</taxon>
    </lineage>
</organism>
<sequence>MDELIDVIEGTQDDTAWAELVHPDTTDVAPAPAKRPVERHGGRPAAPASPQAGHAPRATAGPGIRRVLVVDDNADAAQTVAMLLEVLGHEAAVEYDPLQALVCAREGAFDAFVLDIGLPGMDGHELARQIRTLPQAAGALFIALTGYGQQQDRDASAAAGFHYHFVKPADVDALARALAGGVPE</sequence>